<evidence type="ECO:0008006" key="5">
    <source>
        <dbReference type="Google" id="ProtNLM"/>
    </source>
</evidence>
<dbReference type="EMBL" id="ABEE02000017">
    <property type="protein sequence ID" value="EDP23299.1"/>
    <property type="molecule type" value="Genomic_DNA"/>
</dbReference>
<dbReference type="PANTHER" id="PTHR36509:SF2">
    <property type="entry name" value="BLL3101 PROTEIN"/>
    <property type="match status" value="1"/>
</dbReference>
<protein>
    <recommendedName>
        <fullName evidence="5">DUF1254 domain-containing protein</fullName>
    </recommendedName>
</protein>
<dbReference type="InterPro" id="IPR037050">
    <property type="entry name" value="DUF1254_sf"/>
</dbReference>
<dbReference type="AlphaFoldDB" id="A8SLV0"/>
<evidence type="ECO:0000259" key="2">
    <source>
        <dbReference type="Pfam" id="PF06863"/>
    </source>
</evidence>
<dbReference type="PANTHER" id="PTHR36509">
    <property type="entry name" value="BLL3101 PROTEIN"/>
    <property type="match status" value="1"/>
</dbReference>
<name>A8SLV0_9FIRM</name>
<proteinExistence type="predicted"/>
<dbReference type="Proteomes" id="UP000003162">
    <property type="component" value="Unassembled WGS sequence"/>
</dbReference>
<dbReference type="Pfam" id="PF06742">
    <property type="entry name" value="DUF1214"/>
    <property type="match status" value="1"/>
</dbReference>
<dbReference type="Gene3D" id="2.60.40.1610">
    <property type="entry name" value="Domain of unknown function DUF1254"/>
    <property type="match status" value="1"/>
</dbReference>
<sequence>MEFMKEEFKMEKDMKVKREKSLIERAFIFSFPLVLMDITKEVSTNTVKPVKSKSPVNQFLHAKDLATSEFRQVVTPNVDTLYSQIFFELKDDALVIKKPRTDRYLMFQIMDAWSNTIAILGTGGDTDEERIYILTGPDFNGEIPDGMKRIEVPTSIGWLIGRTICYGTEDTVNIYRLQNKMEAKTLSVWLDNGEMPNGTCDPDKEGVPIALAMKLTPDAYFERVNKLLIDNPAYSEDCKLLDEFADLGIGAGRHFSSLLSPADLNRFWQEMKACVLPKLIKKTTNFMVRNGSFKFYGEPISRFGTQYEYRCLVAIAGFGANPVDTAVYLKAEEDADGEKLDAKNKYLLHFKADGLPPVGKHGFWSVTAYGDDDFLISNPIERYAISNRSNFKLNEDNSLDLVLQTEEPDKNIENWLPIGKSGFHLYLRIYRPDGSVLDGTWEAPTITKID</sequence>
<gene>
    <name evidence="3" type="ORF">PEPMIC_01103</name>
</gene>
<dbReference type="eggNOG" id="COG5361">
    <property type="taxonomic scope" value="Bacteria"/>
</dbReference>
<dbReference type="InterPro" id="IPR010621">
    <property type="entry name" value="DUF1214"/>
</dbReference>
<evidence type="ECO:0000313" key="4">
    <source>
        <dbReference type="Proteomes" id="UP000003162"/>
    </source>
</evidence>
<dbReference type="HOGENOM" id="CLU_027269_1_1_9"/>
<organism evidence="3 4">
    <name type="scientific">Parvimonas micra ATCC 33270</name>
    <dbReference type="NCBI Taxonomy" id="411465"/>
    <lineage>
        <taxon>Bacteria</taxon>
        <taxon>Bacillati</taxon>
        <taxon>Bacillota</taxon>
        <taxon>Tissierellia</taxon>
        <taxon>Tissierellales</taxon>
        <taxon>Peptoniphilaceae</taxon>
        <taxon>Parvimonas</taxon>
    </lineage>
</organism>
<feature type="domain" description="DUF1214" evidence="1">
    <location>
        <begin position="326"/>
        <end position="433"/>
    </location>
</feature>
<feature type="domain" description="DUF1254" evidence="2">
    <location>
        <begin position="56"/>
        <end position="182"/>
    </location>
</feature>
<reference evidence="3 4" key="2">
    <citation type="submission" date="2007-09" db="EMBL/GenBank/DDBJ databases">
        <authorList>
            <person name="Fulton L."/>
            <person name="Clifton S."/>
            <person name="Fulton B."/>
            <person name="Xu J."/>
            <person name="Minx P."/>
            <person name="Pepin K.H."/>
            <person name="Johnson M."/>
            <person name="Thiruvilangam P."/>
            <person name="Bhonagiri V."/>
            <person name="Nash W.E."/>
            <person name="Mardis E.R."/>
            <person name="Wilson R.K."/>
        </authorList>
    </citation>
    <scope>NUCLEOTIDE SEQUENCE [LARGE SCALE GENOMIC DNA]</scope>
    <source>
        <strain evidence="3 4">ATCC 33270</strain>
    </source>
</reference>
<dbReference type="SUPFAM" id="SSF160935">
    <property type="entry name" value="VPA0735-like"/>
    <property type="match status" value="1"/>
</dbReference>
<accession>A8SLV0</accession>
<dbReference type="Pfam" id="PF06863">
    <property type="entry name" value="DUF1254"/>
    <property type="match status" value="1"/>
</dbReference>
<dbReference type="InterPro" id="IPR037049">
    <property type="entry name" value="DUF1214_C_sf"/>
</dbReference>
<evidence type="ECO:0000259" key="1">
    <source>
        <dbReference type="Pfam" id="PF06742"/>
    </source>
</evidence>
<reference evidence="3 4" key="1">
    <citation type="submission" date="2007-09" db="EMBL/GenBank/DDBJ databases">
        <title>Draft genome sequence of Peptostreptococcus micros (ATCC 33270).</title>
        <authorList>
            <person name="Sudarsanam P."/>
            <person name="Ley R."/>
            <person name="Guruge J."/>
            <person name="Turnbaugh P.J."/>
            <person name="Mahowald M."/>
            <person name="Liep D."/>
            <person name="Gordon J."/>
        </authorList>
    </citation>
    <scope>NUCLEOTIDE SEQUENCE [LARGE SCALE GENOMIC DNA]</scope>
    <source>
        <strain evidence="3 4">ATCC 33270</strain>
    </source>
</reference>
<dbReference type="InterPro" id="IPR010679">
    <property type="entry name" value="DUF1254"/>
</dbReference>
<evidence type="ECO:0000313" key="3">
    <source>
        <dbReference type="EMBL" id="EDP23299.1"/>
    </source>
</evidence>
<comment type="caution">
    <text evidence="3">The sequence shown here is derived from an EMBL/GenBank/DDBJ whole genome shotgun (WGS) entry which is preliminary data.</text>
</comment>
<dbReference type="Gene3D" id="2.60.120.600">
    <property type="entry name" value="Domain of unknown function DUF1214, C-terminal domain"/>
    <property type="match status" value="1"/>
</dbReference>